<evidence type="ECO:0000256" key="5">
    <source>
        <dbReference type="ARBA" id="ARBA00023242"/>
    </source>
</evidence>
<evidence type="ECO:0000313" key="11">
    <source>
        <dbReference type="EMBL" id="OAQ81812.1"/>
    </source>
</evidence>
<evidence type="ECO:0000256" key="7">
    <source>
        <dbReference type="RuleBase" id="RU000641"/>
    </source>
</evidence>
<dbReference type="GO" id="GO:0006275">
    <property type="term" value="P:regulation of DNA replication"/>
    <property type="evidence" value="ECO:0007669"/>
    <property type="project" value="InterPro"/>
</dbReference>
<feature type="domain" description="Proliferating cell nuclear antigen PCNA C-terminal" evidence="10">
    <location>
        <begin position="288"/>
        <end position="412"/>
    </location>
</feature>
<dbReference type="PRINTS" id="PR00339">
    <property type="entry name" value="PCNACYCLIN"/>
</dbReference>
<comment type="similarity">
    <text evidence="2 8">Belongs to the PCNA family.</text>
</comment>
<evidence type="ECO:0000256" key="3">
    <source>
        <dbReference type="ARBA" id="ARBA00022705"/>
    </source>
</evidence>
<dbReference type="GO" id="GO:0030337">
    <property type="term" value="F:DNA polymerase processivity factor activity"/>
    <property type="evidence" value="ECO:0007669"/>
    <property type="project" value="InterPro"/>
</dbReference>
<evidence type="ECO:0000256" key="1">
    <source>
        <dbReference type="ARBA" id="ARBA00004123"/>
    </source>
</evidence>
<dbReference type="PROSITE" id="PS00293">
    <property type="entry name" value="PCNA_2"/>
    <property type="match status" value="1"/>
</dbReference>
<dbReference type="FunFam" id="3.70.10.10:FF:000001">
    <property type="entry name" value="Proliferating cell nuclear antigen"/>
    <property type="match status" value="1"/>
</dbReference>
<comment type="caution">
    <text evidence="11">The sequence shown here is derived from an EMBL/GenBank/DDBJ whole genome shotgun (WGS) entry which is preliminary data.</text>
</comment>
<dbReference type="CDD" id="cd00577">
    <property type="entry name" value="PCNA"/>
    <property type="match status" value="1"/>
</dbReference>
<dbReference type="Pfam" id="PF00705">
    <property type="entry name" value="PCNA_N"/>
    <property type="match status" value="1"/>
</dbReference>
<evidence type="ECO:0000256" key="6">
    <source>
        <dbReference type="ARBA" id="ARBA00054163"/>
    </source>
</evidence>
<keyword evidence="5 7" id="KW-0539">Nucleus</keyword>
<proteinExistence type="inferred from homology"/>
<dbReference type="GO" id="GO:0006272">
    <property type="term" value="P:leading strand elongation"/>
    <property type="evidence" value="ECO:0007669"/>
    <property type="project" value="TreeGrafter"/>
</dbReference>
<comment type="function">
    <text evidence="6">This protein is an auxiliary protein of DNA polymerase delta and is involved in the control of eukaryotic DNA replication by increasing the polymerase's processibility during elongation of the leading strand. Involved in DNA repair.</text>
</comment>
<dbReference type="InterPro" id="IPR000730">
    <property type="entry name" value="Pr_cel_nuc_antig"/>
</dbReference>
<evidence type="ECO:0000256" key="2">
    <source>
        <dbReference type="ARBA" id="ARBA00010462"/>
    </source>
</evidence>
<keyword evidence="3 8" id="KW-0235">DNA replication</keyword>
<dbReference type="EMBL" id="LSBH01000003">
    <property type="protein sequence ID" value="OAQ81812.1"/>
    <property type="molecule type" value="Genomic_DNA"/>
</dbReference>
<protein>
    <recommendedName>
        <fullName evidence="7">DNA sliding clamp PCNA</fullName>
    </recommendedName>
</protein>
<dbReference type="InterPro" id="IPR022659">
    <property type="entry name" value="Pr_cel_nuc_antig_CS"/>
</dbReference>
<dbReference type="InterPro" id="IPR046938">
    <property type="entry name" value="DNA_clamp_sf"/>
</dbReference>
<dbReference type="Proteomes" id="UP000078240">
    <property type="component" value="Unassembled WGS sequence"/>
</dbReference>
<dbReference type="FunFam" id="3.10.150.10:FF:000008">
    <property type="entry name" value="Proliferating cell nuclear antigen"/>
    <property type="match status" value="1"/>
</dbReference>
<dbReference type="NCBIfam" id="TIGR00590">
    <property type="entry name" value="pcna"/>
    <property type="match status" value="1"/>
</dbReference>
<dbReference type="PROSITE" id="PS01251">
    <property type="entry name" value="PCNA_1"/>
    <property type="match status" value="1"/>
</dbReference>
<dbReference type="GO" id="GO:0006298">
    <property type="term" value="P:mismatch repair"/>
    <property type="evidence" value="ECO:0007669"/>
    <property type="project" value="TreeGrafter"/>
</dbReference>
<comment type="function">
    <text evidence="7">This protein is an auxiliary protein of DNA polymerase delta and is involved in the control of eukaryotic DNA replication by increasing the polymerase's processivity during elongation of the leading strand.</text>
</comment>
<dbReference type="Pfam" id="PF02747">
    <property type="entry name" value="PCNA_C"/>
    <property type="match status" value="1"/>
</dbReference>
<dbReference type="PANTHER" id="PTHR11352">
    <property type="entry name" value="PROLIFERATING CELL NUCLEAR ANTIGEN"/>
    <property type="match status" value="1"/>
</dbReference>
<dbReference type="SUPFAM" id="SSF55979">
    <property type="entry name" value="DNA clamp"/>
    <property type="match status" value="2"/>
</dbReference>
<evidence type="ECO:0000313" key="12">
    <source>
        <dbReference type="Proteomes" id="UP000078240"/>
    </source>
</evidence>
<dbReference type="FunFam" id="3.10.150.10:FF:000006">
    <property type="entry name" value="Proliferating cell nuclear antigen"/>
    <property type="match status" value="1"/>
</dbReference>
<reference evidence="11 12" key="1">
    <citation type="submission" date="2016-01" db="EMBL/GenBank/DDBJ databases">
        <title>Biosynthesis of antibiotic leucinostatins and their inhibition on Phytophthora in bio-control Purpureocillium lilacinum.</title>
        <authorList>
            <person name="Wang G."/>
            <person name="Liu Z."/>
            <person name="Lin R."/>
            <person name="Li E."/>
            <person name="Mao Z."/>
            <person name="Ling J."/>
            <person name="Yin W."/>
            <person name="Xie B."/>
        </authorList>
    </citation>
    <scope>NUCLEOTIDE SEQUENCE [LARGE SCALE GENOMIC DNA]</scope>
    <source>
        <strain evidence="11">PLBJ-1</strain>
    </source>
</reference>
<name>A0A179GVN4_PURLI</name>
<dbReference type="Gene3D" id="3.10.150.10">
    <property type="entry name" value="DNA Polymerase III, subunit A, domain 2"/>
    <property type="match status" value="2"/>
</dbReference>
<evidence type="ECO:0000256" key="8">
    <source>
        <dbReference type="RuleBase" id="RU003671"/>
    </source>
</evidence>
<dbReference type="GO" id="GO:0070987">
    <property type="term" value="P:error-free translesion synthesis"/>
    <property type="evidence" value="ECO:0007669"/>
    <property type="project" value="UniProtKB-ARBA"/>
</dbReference>
<dbReference type="GO" id="GO:0006273">
    <property type="term" value="P:lagging strand elongation"/>
    <property type="evidence" value="ECO:0007669"/>
    <property type="project" value="UniProtKB-ARBA"/>
</dbReference>
<keyword evidence="4 8" id="KW-0238">DNA-binding</keyword>
<dbReference type="PANTHER" id="PTHR11352:SF0">
    <property type="entry name" value="PROLIFERATING CELL NUCLEAR ANTIGEN"/>
    <property type="match status" value="1"/>
</dbReference>
<comment type="subcellular location">
    <subcellularLocation>
        <location evidence="1 7">Nucleus</location>
    </subcellularLocation>
</comment>
<gene>
    <name evidence="11" type="ORF">VFPBJ_04396</name>
</gene>
<feature type="domain" description="Proliferating cell nuclear antigen PCNA N-terminal" evidence="9">
    <location>
        <begin position="171"/>
        <end position="284"/>
    </location>
</feature>
<dbReference type="InterPro" id="IPR022649">
    <property type="entry name" value="Pr_cel_nuc_antig_C"/>
</dbReference>
<dbReference type="AlphaFoldDB" id="A0A179GVN4"/>
<organism evidence="11 12">
    <name type="scientific">Purpureocillium lilacinum</name>
    <name type="common">Paecilomyces lilacinus</name>
    <dbReference type="NCBI Taxonomy" id="33203"/>
    <lineage>
        <taxon>Eukaryota</taxon>
        <taxon>Fungi</taxon>
        <taxon>Dikarya</taxon>
        <taxon>Ascomycota</taxon>
        <taxon>Pezizomycotina</taxon>
        <taxon>Sordariomycetes</taxon>
        <taxon>Hypocreomycetidae</taxon>
        <taxon>Hypocreales</taxon>
        <taxon>Ophiocordycipitaceae</taxon>
        <taxon>Purpureocillium</taxon>
    </lineage>
</organism>
<accession>A0A179GVN4</accession>
<evidence type="ECO:0000259" key="10">
    <source>
        <dbReference type="Pfam" id="PF02747"/>
    </source>
</evidence>
<evidence type="ECO:0000256" key="4">
    <source>
        <dbReference type="ARBA" id="ARBA00023125"/>
    </source>
</evidence>
<dbReference type="HAMAP" id="MF_00317">
    <property type="entry name" value="DNApol_clamp_arch"/>
    <property type="match status" value="1"/>
</dbReference>
<dbReference type="GO" id="GO:0003677">
    <property type="term" value="F:DNA binding"/>
    <property type="evidence" value="ECO:0007669"/>
    <property type="project" value="UniProtKB-KW"/>
</dbReference>
<dbReference type="GO" id="GO:0043626">
    <property type="term" value="C:PCNA complex"/>
    <property type="evidence" value="ECO:0007669"/>
    <property type="project" value="TreeGrafter"/>
</dbReference>
<sequence>MSGADGAPPPNGRVCPRLQVLAAPAPPLCTPHCTAWETRLASPNIAAGLCPARKVGVTGSSLTPPRRVWPPTASRARALSASELSLPPAHCTHAPAQTPQTHLGSLPSNSFSRQSLRGHLPPAVTHLRKRLSPLCLSHSHRPFPSRTSSLPKVRDALLAWPTDTDANMLEARLEQVVDAIKDLVQDCNFDCNDSGIALQAMDNSHVALVSMMLKAEGFSPYRCDRNIALGVNLTSLTKVLRAAQNEDILTLKAEDAPDVLNLVFESSENDRISEYDLKLMDIDQEHLGIPQTEYAATIAMPASEFRRICTDLAAMSESGASKDGVKFSCNGDIGNGSVTLRSHTNVEKPELNVDIELTEPVTLTFSLKYLVNFCKAAALSNQVKICLSSEVPLLVEYNLSGSSYLRFYLAPKVSDDGHYWRRGLNAISHGLSRLYTGDERHGVWGSWQCYLRITRGVRDGWGRRSTGTWTRRPCTHASVDESGRRGPRLCL</sequence>
<dbReference type="InterPro" id="IPR022648">
    <property type="entry name" value="Pr_cel_nuc_antig_N"/>
</dbReference>
<evidence type="ECO:0000259" key="9">
    <source>
        <dbReference type="Pfam" id="PF00705"/>
    </source>
</evidence>